<feature type="binding site" evidence="11">
    <location>
        <position position="91"/>
    </location>
    <ligand>
        <name>NADP(+)</name>
        <dbReference type="ChEBI" id="CHEBI:58349"/>
    </ligand>
</feature>
<evidence type="ECO:0000256" key="6">
    <source>
        <dbReference type="ARBA" id="ARBA00022857"/>
    </source>
</evidence>
<evidence type="ECO:0000256" key="4">
    <source>
        <dbReference type="ARBA" id="ARBA00022516"/>
    </source>
</evidence>
<keyword evidence="15" id="KW-1185">Reference proteome</keyword>
<evidence type="ECO:0000256" key="11">
    <source>
        <dbReference type="PIRSR" id="PIRSR611284-2"/>
    </source>
</evidence>
<comment type="similarity">
    <text evidence="2 12">Belongs to the short-chain dehydrogenases/reductases (SDR) family.</text>
</comment>
<evidence type="ECO:0000256" key="7">
    <source>
        <dbReference type="ARBA" id="ARBA00023002"/>
    </source>
</evidence>
<comment type="catalytic activity">
    <reaction evidence="12">
        <text>a (3R)-hydroxyacyl-[ACP] + NADP(+) = a 3-oxoacyl-[ACP] + NADPH + H(+)</text>
        <dbReference type="Rhea" id="RHEA:17397"/>
        <dbReference type="Rhea" id="RHEA-COMP:9916"/>
        <dbReference type="Rhea" id="RHEA-COMP:9945"/>
        <dbReference type="ChEBI" id="CHEBI:15378"/>
        <dbReference type="ChEBI" id="CHEBI:57783"/>
        <dbReference type="ChEBI" id="CHEBI:58349"/>
        <dbReference type="ChEBI" id="CHEBI:78776"/>
        <dbReference type="ChEBI" id="CHEBI:78827"/>
        <dbReference type="EC" id="1.1.1.100"/>
    </reaction>
</comment>
<dbReference type="SUPFAM" id="SSF51735">
    <property type="entry name" value="NAD(P)-binding Rossmann-fold domains"/>
    <property type="match status" value="1"/>
</dbReference>
<evidence type="ECO:0000256" key="10">
    <source>
        <dbReference type="PIRSR" id="PIRSR611284-1"/>
    </source>
</evidence>
<feature type="active site" description="Proton acceptor" evidence="10">
    <location>
        <position position="156"/>
    </location>
</feature>
<evidence type="ECO:0000256" key="1">
    <source>
        <dbReference type="ARBA" id="ARBA00005194"/>
    </source>
</evidence>
<dbReference type="PRINTS" id="PR00080">
    <property type="entry name" value="SDRFAMILY"/>
</dbReference>
<organism evidence="14 15">
    <name type="scientific">Candidatus Nitrospira inopinata</name>
    <dbReference type="NCBI Taxonomy" id="1715989"/>
    <lineage>
        <taxon>Bacteria</taxon>
        <taxon>Pseudomonadati</taxon>
        <taxon>Nitrospirota</taxon>
        <taxon>Nitrospiria</taxon>
        <taxon>Nitrospirales</taxon>
        <taxon>Nitrospiraceae</taxon>
        <taxon>Nitrospira</taxon>
    </lineage>
</organism>
<dbReference type="InterPro" id="IPR036291">
    <property type="entry name" value="NAD(P)-bd_dom_sf"/>
</dbReference>
<keyword evidence="6 11" id="KW-0521">NADP</keyword>
<reference evidence="15" key="1">
    <citation type="submission" date="2015-09" db="EMBL/GenBank/DDBJ databases">
        <authorList>
            <person name="Daims H."/>
        </authorList>
    </citation>
    <scope>NUCLEOTIDE SEQUENCE [LARGE SCALE GENOMIC DNA]</scope>
</reference>
<evidence type="ECO:0000256" key="3">
    <source>
        <dbReference type="ARBA" id="ARBA00012948"/>
    </source>
</evidence>
<dbReference type="EC" id="1.1.1.100" evidence="3 12"/>
<dbReference type="SMART" id="SM00822">
    <property type="entry name" value="PKS_KR"/>
    <property type="match status" value="1"/>
</dbReference>
<dbReference type="AlphaFoldDB" id="A0A0S4KU73"/>
<dbReference type="NCBIfam" id="TIGR01830">
    <property type="entry name" value="3oxo_ACP_reduc"/>
    <property type="match status" value="1"/>
</dbReference>
<gene>
    <name evidence="14" type="primary">fabG</name>
    <name evidence="14" type="ORF">NITINOP_0258</name>
</gene>
<evidence type="ECO:0000256" key="12">
    <source>
        <dbReference type="RuleBase" id="RU366074"/>
    </source>
</evidence>
<dbReference type="GO" id="GO:0030497">
    <property type="term" value="P:fatty acid elongation"/>
    <property type="evidence" value="ECO:0007669"/>
    <property type="project" value="UniProtKB-ARBA"/>
</dbReference>
<dbReference type="PRINTS" id="PR00081">
    <property type="entry name" value="GDHRDH"/>
</dbReference>
<evidence type="ECO:0000256" key="2">
    <source>
        <dbReference type="ARBA" id="ARBA00006484"/>
    </source>
</evidence>
<dbReference type="GO" id="GO:0051287">
    <property type="term" value="F:NAD binding"/>
    <property type="evidence" value="ECO:0007669"/>
    <property type="project" value="UniProtKB-UniRule"/>
</dbReference>
<dbReference type="InterPro" id="IPR057326">
    <property type="entry name" value="KR_dom"/>
</dbReference>
<keyword evidence="7 12" id="KW-0560">Oxidoreductase</keyword>
<dbReference type="PROSITE" id="PS00061">
    <property type="entry name" value="ADH_SHORT"/>
    <property type="match status" value="1"/>
</dbReference>
<keyword evidence="5 12" id="KW-0276">Fatty acid metabolism</keyword>
<evidence type="ECO:0000256" key="5">
    <source>
        <dbReference type="ARBA" id="ARBA00022832"/>
    </source>
</evidence>
<dbReference type="KEGG" id="nio:NITINOP_0258"/>
<dbReference type="NCBIfam" id="NF009464">
    <property type="entry name" value="PRK12824.1"/>
    <property type="match status" value="1"/>
</dbReference>
<keyword evidence="8 12" id="KW-0443">Lipid metabolism</keyword>
<dbReference type="InterPro" id="IPR050259">
    <property type="entry name" value="SDR"/>
</dbReference>
<dbReference type="InterPro" id="IPR011284">
    <property type="entry name" value="3oxo_ACP_reduc"/>
</dbReference>
<comment type="subunit">
    <text evidence="12">Homotetramer.</text>
</comment>
<dbReference type="InterPro" id="IPR020904">
    <property type="entry name" value="Sc_DH/Rdtase_CS"/>
</dbReference>
<keyword evidence="4 12" id="KW-0444">Lipid biosynthesis</keyword>
<feature type="domain" description="Ketoreductase" evidence="13">
    <location>
        <begin position="8"/>
        <end position="187"/>
    </location>
</feature>
<evidence type="ECO:0000313" key="15">
    <source>
        <dbReference type="Proteomes" id="UP000066284"/>
    </source>
</evidence>
<protein>
    <recommendedName>
        <fullName evidence="3 12">3-oxoacyl-[acyl-carrier-protein] reductase</fullName>
        <ecNumber evidence="3 12">1.1.1.100</ecNumber>
    </recommendedName>
</protein>
<evidence type="ECO:0000256" key="8">
    <source>
        <dbReference type="ARBA" id="ARBA00023098"/>
    </source>
</evidence>
<comment type="function">
    <text evidence="12">Catalyzes the NADPH-dependent reduction of beta-ketoacyl-ACP substrates to beta-hydroxyacyl-ACP products, the first reductive step in the elongation cycle of fatty acid biosynthesis.</text>
</comment>
<dbReference type="CDD" id="cd05333">
    <property type="entry name" value="BKR_SDR_c"/>
    <property type="match status" value="1"/>
</dbReference>
<feature type="binding site" evidence="11">
    <location>
        <position position="189"/>
    </location>
    <ligand>
        <name>NADP(+)</name>
        <dbReference type="ChEBI" id="CHEBI:58349"/>
    </ligand>
</feature>
<accession>A0A0S4KU73</accession>
<feature type="binding site" evidence="11">
    <location>
        <begin position="64"/>
        <end position="65"/>
    </location>
    <ligand>
        <name>NADP(+)</name>
        <dbReference type="ChEBI" id="CHEBI:58349"/>
    </ligand>
</feature>
<dbReference type="Gene3D" id="3.40.50.720">
    <property type="entry name" value="NAD(P)-binding Rossmann-like Domain"/>
    <property type="match status" value="1"/>
</dbReference>
<evidence type="ECO:0000256" key="9">
    <source>
        <dbReference type="ARBA" id="ARBA00023160"/>
    </source>
</evidence>
<dbReference type="EMBL" id="LN885086">
    <property type="protein sequence ID" value="CUQ65234.1"/>
    <property type="molecule type" value="Genomic_DNA"/>
</dbReference>
<proteinExistence type="inferred from homology"/>
<evidence type="ECO:0000313" key="14">
    <source>
        <dbReference type="EMBL" id="CUQ65234.1"/>
    </source>
</evidence>
<sequence>MIMSLQGKVAIVTGAAQGIGRAIAERLAEAGADVAVADLDPGRSGETVNAVERLGRRALNLKVNVAEADDAKAMAEQVLKAWGRIDILVNNAGITRDGLLLRMKDEDWNLVLQVNLNGTFNCTKAVLQTMTKQRYGRIVNIASIVGVMGNVGQANYAASKAAVIGFTKTVGREYASRNITVNAVAPGFIDTAMTHGLPADVKETLQKQIPLGRLGTPADIAAAVRFLVSDDAAYITGHVLHVNGGMLMA</sequence>
<name>A0A0S4KU73_9BACT</name>
<dbReference type="FunFam" id="3.40.50.720:FF:000037">
    <property type="entry name" value="3-oxoacyl-[acyl-carrier-protein] reductase FabG"/>
    <property type="match status" value="1"/>
</dbReference>
<dbReference type="UniPathway" id="UPA00094"/>
<dbReference type="Proteomes" id="UP000066284">
    <property type="component" value="Chromosome 1"/>
</dbReference>
<dbReference type="PANTHER" id="PTHR42879">
    <property type="entry name" value="3-OXOACYL-(ACYL-CARRIER-PROTEIN) REDUCTASE"/>
    <property type="match status" value="1"/>
</dbReference>
<dbReference type="NCBIfam" id="NF004198">
    <property type="entry name" value="PRK05653.1-3"/>
    <property type="match status" value="1"/>
</dbReference>
<dbReference type="NCBIfam" id="NF009466">
    <property type="entry name" value="PRK12826.1-2"/>
    <property type="match status" value="1"/>
</dbReference>
<dbReference type="STRING" id="1715989.NITINOP_0258"/>
<feature type="binding site" evidence="11">
    <location>
        <begin position="156"/>
        <end position="160"/>
    </location>
    <ligand>
        <name>NADP(+)</name>
        <dbReference type="ChEBI" id="CHEBI:58349"/>
    </ligand>
</feature>
<evidence type="ECO:0000259" key="13">
    <source>
        <dbReference type="SMART" id="SM00822"/>
    </source>
</evidence>
<dbReference type="Pfam" id="PF13561">
    <property type="entry name" value="adh_short_C2"/>
    <property type="match status" value="1"/>
</dbReference>
<dbReference type="GO" id="GO:0004316">
    <property type="term" value="F:3-oxoacyl-[acyl-carrier-protein] reductase (NADPH) activity"/>
    <property type="evidence" value="ECO:0007669"/>
    <property type="project" value="UniProtKB-UniRule"/>
</dbReference>
<keyword evidence="9 12" id="KW-0275">Fatty acid biosynthesis</keyword>
<comment type="pathway">
    <text evidence="1 12">Lipid metabolism; fatty acid biosynthesis.</text>
</comment>
<dbReference type="NCBIfam" id="NF005559">
    <property type="entry name" value="PRK07231.1"/>
    <property type="match status" value="1"/>
</dbReference>
<dbReference type="PANTHER" id="PTHR42879:SF2">
    <property type="entry name" value="3-OXOACYL-[ACYL-CARRIER-PROTEIN] REDUCTASE FABG"/>
    <property type="match status" value="1"/>
</dbReference>
<dbReference type="InterPro" id="IPR002347">
    <property type="entry name" value="SDR_fam"/>
</dbReference>